<proteinExistence type="predicted"/>
<dbReference type="PANTHER" id="PTHR12993">
    <property type="entry name" value="N-ACETYLGLUCOSAMINYL-PHOSPHATIDYLINOSITOL DE-N-ACETYLASE-RELATED"/>
    <property type="match status" value="1"/>
</dbReference>
<dbReference type="EMBL" id="JACIIV010000002">
    <property type="protein sequence ID" value="MBB6226111.1"/>
    <property type="molecule type" value="Genomic_DNA"/>
</dbReference>
<organism evidence="1 2">
    <name type="scientific">Polymorphobacter multimanifer</name>
    <dbReference type="NCBI Taxonomy" id="1070431"/>
    <lineage>
        <taxon>Bacteria</taxon>
        <taxon>Pseudomonadati</taxon>
        <taxon>Pseudomonadota</taxon>
        <taxon>Alphaproteobacteria</taxon>
        <taxon>Sphingomonadales</taxon>
        <taxon>Sphingosinicellaceae</taxon>
        <taxon>Polymorphobacter</taxon>
    </lineage>
</organism>
<dbReference type="GO" id="GO:0016811">
    <property type="term" value="F:hydrolase activity, acting on carbon-nitrogen (but not peptide) bonds, in linear amides"/>
    <property type="evidence" value="ECO:0007669"/>
    <property type="project" value="TreeGrafter"/>
</dbReference>
<sequence length="243" mass="25633">MVNALMPSSFPAPGPLPALDRWRAASGWTPAATLLGAARSLGVIVPHADDETLGCGGLIATASAMGIDVTVTILTDGAASHPESLQWPPARLAHRRRQEARTAVAILSAGTARLVFANAPDGALADHPEVAASVPPADCYVSCWRDDPHPDHQAAFAVAVAVATAHAAPLFAFPLWVLDTDLPVPDLAIHRIDVTPHMARKRRALAAHASQLGQLVTDDPGFILDDPLQQLFLRPDELLIAVR</sequence>
<comment type="caution">
    <text evidence="1">The sequence shown here is derived from an EMBL/GenBank/DDBJ whole genome shotgun (WGS) entry which is preliminary data.</text>
</comment>
<evidence type="ECO:0000313" key="2">
    <source>
        <dbReference type="Proteomes" id="UP000538147"/>
    </source>
</evidence>
<dbReference type="AlphaFoldDB" id="A0A841L3U1"/>
<dbReference type="SUPFAM" id="SSF102588">
    <property type="entry name" value="LmbE-like"/>
    <property type="match status" value="1"/>
</dbReference>
<dbReference type="Proteomes" id="UP000538147">
    <property type="component" value="Unassembled WGS sequence"/>
</dbReference>
<dbReference type="InterPro" id="IPR024078">
    <property type="entry name" value="LmbE-like_dom_sf"/>
</dbReference>
<protein>
    <submittedName>
        <fullName evidence="1">LmbE family N-acetylglucosaminyl deacetylase</fullName>
    </submittedName>
</protein>
<dbReference type="Gene3D" id="3.40.50.10320">
    <property type="entry name" value="LmbE-like"/>
    <property type="match status" value="1"/>
</dbReference>
<gene>
    <name evidence="1" type="ORF">FHS79_000264</name>
</gene>
<dbReference type="InterPro" id="IPR003737">
    <property type="entry name" value="GlcNAc_PI_deacetylase-related"/>
</dbReference>
<dbReference type="PANTHER" id="PTHR12993:SF29">
    <property type="entry name" value="BLR3841 PROTEIN"/>
    <property type="match status" value="1"/>
</dbReference>
<dbReference type="RefSeq" id="WP_184194209.1">
    <property type="nucleotide sequence ID" value="NZ_BMOX01000024.1"/>
</dbReference>
<keyword evidence="2" id="KW-1185">Reference proteome</keyword>
<evidence type="ECO:0000313" key="1">
    <source>
        <dbReference type="EMBL" id="MBB6226111.1"/>
    </source>
</evidence>
<reference evidence="1 2" key="1">
    <citation type="submission" date="2020-08" db="EMBL/GenBank/DDBJ databases">
        <title>Genomic Encyclopedia of Type Strains, Phase IV (KMG-IV): sequencing the most valuable type-strain genomes for metagenomic binning, comparative biology and taxonomic classification.</title>
        <authorList>
            <person name="Goeker M."/>
        </authorList>
    </citation>
    <scope>NUCLEOTIDE SEQUENCE [LARGE SCALE GENOMIC DNA]</scope>
    <source>
        <strain evidence="1 2">DSM 102189</strain>
    </source>
</reference>
<accession>A0A841L3U1</accession>
<dbReference type="Pfam" id="PF02585">
    <property type="entry name" value="PIG-L"/>
    <property type="match status" value="1"/>
</dbReference>
<name>A0A841L3U1_9SPHN</name>